<feature type="compositionally biased region" description="Pro residues" evidence="1">
    <location>
        <begin position="161"/>
        <end position="182"/>
    </location>
</feature>
<comment type="caution">
    <text evidence="3">The sequence shown here is derived from an EMBL/GenBank/DDBJ whole genome shotgun (WGS) entry which is preliminary data.</text>
</comment>
<dbReference type="Proteomes" id="UP001597260">
    <property type="component" value="Unassembled WGS sequence"/>
</dbReference>
<evidence type="ECO:0008006" key="5">
    <source>
        <dbReference type="Google" id="ProtNLM"/>
    </source>
</evidence>
<keyword evidence="2" id="KW-0732">Signal</keyword>
<evidence type="ECO:0000256" key="2">
    <source>
        <dbReference type="SAM" id="SignalP"/>
    </source>
</evidence>
<feature type="region of interest" description="Disordered" evidence="1">
    <location>
        <begin position="144"/>
        <end position="200"/>
    </location>
</feature>
<evidence type="ECO:0000313" key="4">
    <source>
        <dbReference type="Proteomes" id="UP001597260"/>
    </source>
</evidence>
<keyword evidence="4" id="KW-1185">Reference proteome</keyword>
<feature type="non-terminal residue" evidence="3">
    <location>
        <position position="200"/>
    </location>
</feature>
<dbReference type="EMBL" id="JBHTMP010000006">
    <property type="protein sequence ID" value="MFD1320703.1"/>
    <property type="molecule type" value="Genomic_DNA"/>
</dbReference>
<organism evidence="3 4">
    <name type="scientific">Micromonospora sonneratiae</name>
    <dbReference type="NCBI Taxonomy" id="1184706"/>
    <lineage>
        <taxon>Bacteria</taxon>
        <taxon>Bacillati</taxon>
        <taxon>Actinomycetota</taxon>
        <taxon>Actinomycetes</taxon>
        <taxon>Micromonosporales</taxon>
        <taxon>Micromonosporaceae</taxon>
        <taxon>Micromonospora</taxon>
    </lineage>
</organism>
<gene>
    <name evidence="3" type="ORF">ACFQ4H_06315</name>
</gene>
<sequence>MRTRGGWLRRATVMVAVTLVMAATGASPAGAIDGSKGRPGYCPDGTGVTVVVDFQDLGGATIVRCAPGDQSTGLTALKNAGFQIAGVARWGESFICRIEGRPGPASEKCIDTPPATAYWSYWHAPNGGAWKYSEWGVTNRKPPQGSFEGWSFSKNRTETTNPPPRVAPSRPKPPAPPKPPSTTPARPGGTPPGSAPAAGG</sequence>
<proteinExistence type="predicted"/>
<name>A0ABW3Y8C7_9ACTN</name>
<reference evidence="4" key="1">
    <citation type="journal article" date="2019" name="Int. J. Syst. Evol. Microbiol.">
        <title>The Global Catalogue of Microorganisms (GCM) 10K type strain sequencing project: providing services to taxonomists for standard genome sequencing and annotation.</title>
        <authorList>
            <consortium name="The Broad Institute Genomics Platform"/>
            <consortium name="The Broad Institute Genome Sequencing Center for Infectious Disease"/>
            <person name="Wu L."/>
            <person name="Ma J."/>
        </authorList>
    </citation>
    <scope>NUCLEOTIDE SEQUENCE [LARGE SCALE GENOMIC DNA]</scope>
    <source>
        <strain evidence="4">JCM 31037</strain>
    </source>
</reference>
<protein>
    <recommendedName>
        <fullName evidence="5">Flagellar hook-length control protein FliK</fullName>
    </recommendedName>
</protein>
<feature type="chain" id="PRO_5045732972" description="Flagellar hook-length control protein FliK" evidence="2">
    <location>
        <begin position="23"/>
        <end position="200"/>
    </location>
</feature>
<accession>A0ABW3Y8C7</accession>
<evidence type="ECO:0000313" key="3">
    <source>
        <dbReference type="EMBL" id="MFD1320703.1"/>
    </source>
</evidence>
<feature type="signal peptide" evidence="2">
    <location>
        <begin position="1"/>
        <end position="22"/>
    </location>
</feature>
<evidence type="ECO:0000256" key="1">
    <source>
        <dbReference type="SAM" id="MobiDB-lite"/>
    </source>
</evidence>